<protein>
    <submittedName>
        <fullName evidence="2">ABC transporter permease</fullName>
    </submittedName>
</protein>
<evidence type="ECO:0000313" key="2">
    <source>
        <dbReference type="EMBL" id="QUH30163.1"/>
    </source>
</evidence>
<dbReference type="KEGG" id="vgu:HYG85_15050"/>
<evidence type="ECO:0000313" key="3">
    <source>
        <dbReference type="Proteomes" id="UP000677305"/>
    </source>
</evidence>
<reference evidence="2 3" key="1">
    <citation type="submission" date="2020-07" db="EMBL/GenBank/DDBJ databases">
        <title>Vallitalea guaymasensis genome.</title>
        <authorList>
            <person name="Postec A."/>
        </authorList>
    </citation>
    <scope>NUCLEOTIDE SEQUENCE [LARGE SCALE GENOMIC DNA]</scope>
    <source>
        <strain evidence="2 3">Ra1766G1</strain>
    </source>
</reference>
<feature type="transmembrane region" description="Helical" evidence="1">
    <location>
        <begin position="248"/>
        <end position="271"/>
    </location>
</feature>
<feature type="transmembrane region" description="Helical" evidence="1">
    <location>
        <begin position="12"/>
        <end position="34"/>
    </location>
</feature>
<dbReference type="RefSeq" id="WP_212690372.1">
    <property type="nucleotide sequence ID" value="NZ_CP058561.1"/>
</dbReference>
<keyword evidence="1" id="KW-0812">Transmembrane</keyword>
<dbReference type="EMBL" id="CP058561">
    <property type="protein sequence ID" value="QUH30163.1"/>
    <property type="molecule type" value="Genomic_DNA"/>
</dbReference>
<accession>A0A8J8MCA6</accession>
<organism evidence="2 3">
    <name type="scientific">Vallitalea guaymasensis</name>
    <dbReference type="NCBI Taxonomy" id="1185412"/>
    <lineage>
        <taxon>Bacteria</taxon>
        <taxon>Bacillati</taxon>
        <taxon>Bacillota</taxon>
        <taxon>Clostridia</taxon>
        <taxon>Lachnospirales</taxon>
        <taxon>Vallitaleaceae</taxon>
        <taxon>Vallitalea</taxon>
    </lineage>
</organism>
<feature type="transmembrane region" description="Helical" evidence="1">
    <location>
        <begin position="278"/>
        <end position="302"/>
    </location>
</feature>
<keyword evidence="1" id="KW-0472">Membrane</keyword>
<feature type="transmembrane region" description="Helical" evidence="1">
    <location>
        <begin position="377"/>
        <end position="393"/>
    </location>
</feature>
<feature type="transmembrane region" description="Helical" evidence="1">
    <location>
        <begin position="153"/>
        <end position="171"/>
    </location>
</feature>
<dbReference type="Proteomes" id="UP000677305">
    <property type="component" value="Chromosome"/>
</dbReference>
<keyword evidence="1" id="KW-1133">Transmembrane helix</keyword>
<keyword evidence="3" id="KW-1185">Reference proteome</keyword>
<sequence length="671" mass="78455">MRIIFYEAKKMLIYQKGLFFIGLFFLINIAYLVIADKPYNTEMELFKNEYTYYMDKIDGKCTPKKIDFIENEAKKIMNANISSDKLYNDYYDGSITENVFNEQCVNFETILENEKGFDEIYNQYIYVRENQNNRFFLYTNGWNALLTDDNLDLFLTILILILVTPVFCYEYDNKMDTLVLTSIKGKKNYSVHKTIFVFCIVAFLCITTFILKFVFVNQKYSLVNGNYPLQSLSYFGTGTKSISLIQTFFAVSGLKLFGFLFFAILIMFVSVIVKKYSLAVFICAAFILIPYFGFDLGLIYSFPLPLSFMLGVRFFKGYEYQIDFFTQEKVAIFKEISNTTLLIFLVSAICLCIIMLKVINKNNKNIWNKIHIKKIKQVTVILISCILILNLSGCSKTNINESCVFNTNTRRSYESEKYRYYVDESDLENIRLVFEDKATGEKNDLVRNPIKELIKEEMMIFGKDSFVYYIKYNIDKSKNPHLGGVTSKITVVELDTKTFNEKIIFEKNNFFIRNDSFIGLGDSQNKQWQFLKGVSAFFLDREYLYFVMSNTVKRVNRKTEKISSIDIPTNKNIAYDGRFIYYIGDKLILSKYDTVTETHVKMSDIVTTYFLLTDTKILFINRLDNSNIYSADLHGNIIGEISGEPALWFSCDEDYITYKNKIDLKEYHVKY</sequence>
<evidence type="ECO:0000256" key="1">
    <source>
        <dbReference type="SAM" id="Phobius"/>
    </source>
</evidence>
<name>A0A8J8MCA6_9FIRM</name>
<feature type="transmembrane region" description="Helical" evidence="1">
    <location>
        <begin position="336"/>
        <end position="356"/>
    </location>
</feature>
<gene>
    <name evidence="2" type="ORF">HYG85_15050</name>
</gene>
<dbReference type="AlphaFoldDB" id="A0A8J8MCA6"/>
<feature type="transmembrane region" description="Helical" evidence="1">
    <location>
        <begin position="191"/>
        <end position="215"/>
    </location>
</feature>
<proteinExistence type="predicted"/>